<reference evidence="3 4" key="1">
    <citation type="submission" date="2019-02" db="EMBL/GenBank/DDBJ databases">
        <authorList>
            <person name="Lehtovirta-Morley E L."/>
        </authorList>
    </citation>
    <scope>NUCLEOTIDE SEQUENCE [LARGE SCALE GENOMIC DNA]</scope>
    <source>
        <strain evidence="3">NFRAN1</strain>
    </source>
</reference>
<dbReference type="SUPFAM" id="SSF55724">
    <property type="entry name" value="Mog1p/PsbP-like"/>
    <property type="match status" value="1"/>
</dbReference>
<proteinExistence type="predicted"/>
<dbReference type="Gene3D" id="3.40.1000.10">
    <property type="entry name" value="Mog1/PsbP, alpha/beta/alpha sandwich"/>
    <property type="match status" value="1"/>
</dbReference>
<dbReference type="InterPro" id="IPR016123">
    <property type="entry name" value="Mog1/PsbP_a/b/a-sand"/>
</dbReference>
<evidence type="ECO:0000313" key="4">
    <source>
        <dbReference type="Proteomes" id="UP000294299"/>
    </source>
</evidence>
<dbReference type="KEGG" id="nfn:NFRAN_3085"/>
<keyword evidence="1" id="KW-0472">Membrane</keyword>
<keyword evidence="4" id="KW-1185">Reference proteome</keyword>
<dbReference type="GeneID" id="39422180"/>
<accession>A0A484IC99</accession>
<dbReference type="AlphaFoldDB" id="A0A484IC99"/>
<dbReference type="OrthoDB" id="10349at2157"/>
<protein>
    <recommendedName>
        <fullName evidence="2">PsbP C-terminal domain-containing protein</fullName>
    </recommendedName>
</protein>
<keyword evidence="1" id="KW-1133">Transmembrane helix</keyword>
<feature type="transmembrane region" description="Helical" evidence="1">
    <location>
        <begin position="9"/>
        <end position="29"/>
    </location>
</feature>
<dbReference type="RefSeq" id="WP_134485343.1">
    <property type="nucleotide sequence ID" value="NZ_LR216287.1"/>
</dbReference>
<organism evidence="3 4">
    <name type="scientific">Candidatus Nitrosocosmicus franklandianus</name>
    <dbReference type="NCBI Taxonomy" id="1798806"/>
    <lineage>
        <taxon>Archaea</taxon>
        <taxon>Nitrososphaerota</taxon>
        <taxon>Nitrososphaeria</taxon>
        <taxon>Nitrososphaerales</taxon>
        <taxon>Nitrososphaeraceae</taxon>
        <taxon>Candidatus Nitrosocosmicus</taxon>
    </lineage>
</organism>
<dbReference type="Proteomes" id="UP000294299">
    <property type="component" value="Chromosome NFRAN"/>
</dbReference>
<sequence length="199" mass="22265">MSEISRNDIIISVSIVAMLLISVGFITLLNNNNPPVFGFFHEGESQTFLTYTDNKNHYEIKYPNTWERSVKLNNEVLFIAPKDASSVSSPAGFVVKTIPTPGKNISTDAATKQLTSEIQAAHQDFNLESTTTTNIDGKKATKIIFTATDSKLQNRKAMQIVISNYENLYILTYKASTDKYGSYENTANQMVDSFKFLPR</sequence>
<evidence type="ECO:0000313" key="3">
    <source>
        <dbReference type="EMBL" id="VFJ15403.1"/>
    </source>
</evidence>
<name>A0A484IC99_9ARCH</name>
<dbReference type="Pfam" id="PF01789">
    <property type="entry name" value="PsbP"/>
    <property type="match status" value="1"/>
</dbReference>
<dbReference type="EMBL" id="LR216287">
    <property type="protein sequence ID" value="VFJ15403.1"/>
    <property type="molecule type" value="Genomic_DNA"/>
</dbReference>
<feature type="domain" description="PsbP C-terminal" evidence="2">
    <location>
        <begin position="47"/>
        <end position="196"/>
    </location>
</feature>
<evidence type="ECO:0000259" key="2">
    <source>
        <dbReference type="Pfam" id="PF01789"/>
    </source>
</evidence>
<keyword evidence="1" id="KW-0812">Transmembrane</keyword>
<evidence type="ECO:0000256" key="1">
    <source>
        <dbReference type="SAM" id="Phobius"/>
    </source>
</evidence>
<dbReference type="InterPro" id="IPR002683">
    <property type="entry name" value="PsbP_C"/>
</dbReference>
<gene>
    <name evidence="3" type="ORF">NFRAN_3085</name>
</gene>